<dbReference type="EMBL" id="JAHQIW010003510">
    <property type="protein sequence ID" value="KAJ1358921.1"/>
    <property type="molecule type" value="Genomic_DNA"/>
</dbReference>
<evidence type="ECO:0000313" key="3">
    <source>
        <dbReference type="Proteomes" id="UP001196413"/>
    </source>
</evidence>
<organism evidence="2 3">
    <name type="scientific">Parelaphostrongylus tenuis</name>
    <name type="common">Meningeal worm</name>
    <dbReference type="NCBI Taxonomy" id="148309"/>
    <lineage>
        <taxon>Eukaryota</taxon>
        <taxon>Metazoa</taxon>
        <taxon>Ecdysozoa</taxon>
        <taxon>Nematoda</taxon>
        <taxon>Chromadorea</taxon>
        <taxon>Rhabditida</taxon>
        <taxon>Rhabditina</taxon>
        <taxon>Rhabditomorpha</taxon>
        <taxon>Strongyloidea</taxon>
        <taxon>Metastrongylidae</taxon>
        <taxon>Parelaphostrongylus</taxon>
    </lineage>
</organism>
<comment type="caution">
    <text evidence="2">The sequence shown here is derived from an EMBL/GenBank/DDBJ whole genome shotgun (WGS) entry which is preliminary data.</text>
</comment>
<feature type="region of interest" description="Disordered" evidence="1">
    <location>
        <begin position="1"/>
        <end position="30"/>
    </location>
</feature>
<feature type="region of interest" description="Disordered" evidence="1">
    <location>
        <begin position="99"/>
        <end position="153"/>
    </location>
</feature>
<dbReference type="AlphaFoldDB" id="A0AAD5N2M2"/>
<evidence type="ECO:0000313" key="2">
    <source>
        <dbReference type="EMBL" id="KAJ1358921.1"/>
    </source>
</evidence>
<reference evidence="2" key="1">
    <citation type="submission" date="2021-06" db="EMBL/GenBank/DDBJ databases">
        <title>Parelaphostrongylus tenuis whole genome reference sequence.</title>
        <authorList>
            <person name="Garwood T.J."/>
            <person name="Larsen P.A."/>
            <person name="Fountain-Jones N.M."/>
            <person name="Garbe J.R."/>
            <person name="Macchietto M.G."/>
            <person name="Kania S.A."/>
            <person name="Gerhold R.W."/>
            <person name="Richards J.E."/>
            <person name="Wolf T.M."/>
        </authorList>
    </citation>
    <scope>NUCLEOTIDE SEQUENCE</scope>
    <source>
        <strain evidence="2">MNPRO001-30</strain>
        <tissue evidence="2">Meninges</tissue>
    </source>
</reference>
<evidence type="ECO:0000256" key="1">
    <source>
        <dbReference type="SAM" id="MobiDB-lite"/>
    </source>
</evidence>
<gene>
    <name evidence="2" type="ORF">KIN20_017489</name>
</gene>
<proteinExistence type="predicted"/>
<keyword evidence="3" id="KW-1185">Reference proteome</keyword>
<name>A0AAD5N2M2_PARTN</name>
<protein>
    <submittedName>
        <fullName evidence="2">Uncharacterized protein</fullName>
    </submittedName>
</protein>
<dbReference type="Proteomes" id="UP001196413">
    <property type="component" value="Unassembled WGS sequence"/>
</dbReference>
<sequence>MNRMFAKDNGALKRQTRRTSPPGHMRKTDGSIHVQNLSVRYLSTTLPSERDLDDWIVLPLFQQKQNNAKEEDGRGTILVAHTPSLERLIELWHKRLASEQQAKEKRGHQNIGKGVEPHETQGRRRKGSSSHCENVKCEKNKSKHNIYQTNNKL</sequence>
<accession>A0AAD5N2M2</accession>